<dbReference type="InterPro" id="IPR057666">
    <property type="entry name" value="DrpA_SLOG"/>
</dbReference>
<dbReference type="PATRIC" id="fig|1423804.4.peg.2079"/>
<dbReference type="AlphaFoldDB" id="A0A0R2EQL0"/>
<organism evidence="3 4">
    <name type="scientific">Secundilactobacillus similis DSM 23365 = JCM 2765</name>
    <dbReference type="NCBI Taxonomy" id="1423804"/>
    <lineage>
        <taxon>Bacteria</taxon>
        <taxon>Bacillati</taxon>
        <taxon>Bacillota</taxon>
        <taxon>Bacilli</taxon>
        <taxon>Lactobacillales</taxon>
        <taxon>Lactobacillaceae</taxon>
        <taxon>Secundilactobacillus</taxon>
    </lineage>
</organism>
<accession>A0A0R2EQL0</accession>
<keyword evidence="4" id="KW-1185">Reference proteome</keyword>
<comment type="caution">
    <text evidence="3">The sequence shown here is derived from an EMBL/GenBank/DDBJ whole genome shotgun (WGS) entry which is preliminary data.</text>
</comment>
<dbReference type="EMBL" id="AYZM01000148">
    <property type="protein sequence ID" value="KRN18592.1"/>
    <property type="molecule type" value="Genomic_DNA"/>
</dbReference>
<reference evidence="3 4" key="1">
    <citation type="journal article" date="2015" name="Genome Announc.">
        <title>Expanding the biotechnology potential of lactobacilli through comparative genomics of 213 strains and associated genera.</title>
        <authorList>
            <person name="Sun Z."/>
            <person name="Harris H.M."/>
            <person name="McCann A."/>
            <person name="Guo C."/>
            <person name="Argimon S."/>
            <person name="Zhang W."/>
            <person name="Yang X."/>
            <person name="Jeffery I.B."/>
            <person name="Cooney J.C."/>
            <person name="Kagawa T.F."/>
            <person name="Liu W."/>
            <person name="Song Y."/>
            <person name="Salvetti E."/>
            <person name="Wrobel A."/>
            <person name="Rasinkangas P."/>
            <person name="Parkhill J."/>
            <person name="Rea M.C."/>
            <person name="O'Sullivan O."/>
            <person name="Ritari J."/>
            <person name="Douillard F.P."/>
            <person name="Paul Ross R."/>
            <person name="Yang R."/>
            <person name="Briner A.E."/>
            <person name="Felis G.E."/>
            <person name="de Vos W.M."/>
            <person name="Barrangou R."/>
            <person name="Klaenhammer T.R."/>
            <person name="Caufield P.W."/>
            <person name="Cui Y."/>
            <person name="Zhang H."/>
            <person name="O'Toole P.W."/>
        </authorList>
    </citation>
    <scope>NUCLEOTIDE SEQUENCE [LARGE SCALE GENOMIC DNA]</scope>
    <source>
        <strain evidence="3 4">DSM 23365</strain>
    </source>
</reference>
<dbReference type="GO" id="GO:0009294">
    <property type="term" value="P:DNA-mediated transformation"/>
    <property type="evidence" value="ECO:0007669"/>
    <property type="project" value="InterPro"/>
</dbReference>
<comment type="similarity">
    <text evidence="1">Belongs to the DprA/Smf family.</text>
</comment>
<dbReference type="SUPFAM" id="SSF102405">
    <property type="entry name" value="MCP/YpsA-like"/>
    <property type="match status" value="1"/>
</dbReference>
<evidence type="ECO:0000259" key="2">
    <source>
        <dbReference type="Pfam" id="PF02481"/>
    </source>
</evidence>
<dbReference type="STRING" id="1423804.FD14_GL001917"/>
<dbReference type="InterPro" id="IPR003488">
    <property type="entry name" value="DprA"/>
</dbReference>
<evidence type="ECO:0000313" key="4">
    <source>
        <dbReference type="Proteomes" id="UP000051442"/>
    </source>
</evidence>
<gene>
    <name evidence="3" type="ORF">FD14_GL001917</name>
</gene>
<dbReference type="Gene3D" id="3.40.50.450">
    <property type="match status" value="1"/>
</dbReference>
<evidence type="ECO:0000313" key="3">
    <source>
        <dbReference type="EMBL" id="KRN18592.1"/>
    </source>
</evidence>
<evidence type="ECO:0000256" key="1">
    <source>
        <dbReference type="ARBA" id="ARBA00006525"/>
    </source>
</evidence>
<dbReference type="Proteomes" id="UP000051442">
    <property type="component" value="Unassembled WGS sequence"/>
</dbReference>
<sequence>MINVNLRRLLLRLRLADGIGIRGENRIYNWLQAHPNRAKHLLPNQLATIAELTDRHRVRFCAHFVSQQLSERVQQHVAQLSFITILDQAYPAQLREGYLPPIVLFYQGDISLLRADRLLAVIRARDGNGYAQRALEQLIPPLISEQVIVVSGLARGVDSLGHRVTLKSGGRSIGVIGTGLDQVYPGENRRLQTYMAEHELVISEYGLGAVGKPHHFVERNRIIAGLVQALLVVQAKSRSGSLITANLALQNNRNVLALPGRVDDPLSVGCNELILAGAKPVLTAIHVLEELPELAVKTGKPI</sequence>
<dbReference type="NCBIfam" id="TIGR00732">
    <property type="entry name" value="dprA"/>
    <property type="match status" value="1"/>
</dbReference>
<dbReference type="Pfam" id="PF02481">
    <property type="entry name" value="DNA_processg_A"/>
    <property type="match status" value="1"/>
</dbReference>
<name>A0A0R2EQL0_9LACO</name>
<protein>
    <submittedName>
        <fullName evidence="3">DNA protecting protein DprA</fullName>
    </submittedName>
</protein>
<feature type="domain" description="Smf/DprA SLOG" evidence="2">
    <location>
        <begin position="82"/>
        <end position="291"/>
    </location>
</feature>
<dbReference type="PANTHER" id="PTHR43022">
    <property type="entry name" value="PROTEIN SMF"/>
    <property type="match status" value="1"/>
</dbReference>
<proteinExistence type="inferred from homology"/>
<dbReference type="PANTHER" id="PTHR43022:SF1">
    <property type="entry name" value="PROTEIN SMF"/>
    <property type="match status" value="1"/>
</dbReference>